<evidence type="ECO:0000259" key="11">
    <source>
        <dbReference type="Pfam" id="PF00821"/>
    </source>
</evidence>
<evidence type="ECO:0000256" key="10">
    <source>
        <dbReference type="HAMAP-Rule" id="MF_00452"/>
    </source>
</evidence>
<keyword evidence="6 10" id="KW-0210">Decarboxylase</keyword>
<keyword evidence="4" id="KW-0479">Metal-binding</keyword>
<feature type="domain" description="Phosphoenolpyruvate carboxykinase GTP-utilising N-terminal" evidence="12">
    <location>
        <begin position="20"/>
        <end position="231"/>
    </location>
</feature>
<dbReference type="Gene3D" id="3.40.449.10">
    <property type="entry name" value="Phosphoenolpyruvate Carboxykinase, domain 1"/>
    <property type="match status" value="1"/>
</dbReference>
<dbReference type="GO" id="GO:0016301">
    <property type="term" value="F:kinase activity"/>
    <property type="evidence" value="ECO:0007669"/>
    <property type="project" value="UniProtKB-KW"/>
</dbReference>
<dbReference type="SUPFAM" id="SSF68923">
    <property type="entry name" value="PEP carboxykinase N-terminal domain"/>
    <property type="match status" value="1"/>
</dbReference>
<keyword evidence="13" id="KW-0670">Pyruvate</keyword>
<comment type="catalytic activity">
    <reaction evidence="10">
        <text>oxaloacetate + GTP = phosphoenolpyruvate + GDP + CO2</text>
        <dbReference type="Rhea" id="RHEA:10388"/>
        <dbReference type="ChEBI" id="CHEBI:16452"/>
        <dbReference type="ChEBI" id="CHEBI:16526"/>
        <dbReference type="ChEBI" id="CHEBI:37565"/>
        <dbReference type="ChEBI" id="CHEBI:58189"/>
        <dbReference type="ChEBI" id="CHEBI:58702"/>
        <dbReference type="EC" id="4.1.1.32"/>
    </reaction>
</comment>
<evidence type="ECO:0000256" key="4">
    <source>
        <dbReference type="ARBA" id="ARBA00022723"/>
    </source>
</evidence>
<keyword evidence="10" id="KW-0963">Cytoplasm</keyword>
<dbReference type="EMBL" id="VFON01000001">
    <property type="protein sequence ID" value="TQL43531.1"/>
    <property type="molecule type" value="Genomic_DNA"/>
</dbReference>
<gene>
    <name evidence="10" type="primary">pckG</name>
    <name evidence="13" type="ORF">FB468_1553</name>
</gene>
<keyword evidence="13" id="KW-0808">Transferase</keyword>
<name>A0A542Y626_9MICO</name>
<reference evidence="13 14" key="1">
    <citation type="submission" date="2019-06" db="EMBL/GenBank/DDBJ databases">
        <title>Sequencing the genomes of 1000 actinobacteria strains.</title>
        <authorList>
            <person name="Klenk H.-P."/>
        </authorList>
    </citation>
    <scope>NUCLEOTIDE SEQUENCE [LARGE SCALE GENOMIC DNA]</scope>
    <source>
        <strain evidence="13 14">DSM 8803</strain>
    </source>
</reference>
<keyword evidence="3 10" id="KW-0312">Gluconeogenesis</keyword>
<keyword evidence="9 10" id="KW-0456">Lyase</keyword>
<sequence>MAVWTTAHIPAELRHESVRQFVREWAEITEPDRIELVSAADDARLLEEALAAGELRQAGVGRFYARSHPHDTARSEARTVVATSDEADRGRYDNWQPAAEVRATLTERMRGASRGKTLYVVPYLMAPPGTPLAPYAAGVELTDDRTVVLQMVRMARVGIEYLEGLVDPDFFVRGVHVTGELDALGQGTEEDQRLFATIADERTILHFGSAYGGNALLGKIAHGLRQASYDGQASGRFLAEQFLLLGIRDLETGRTYHVCGGFPSASGKTNLAMTLPPDALGARYRVDFYGDDIAWLWVDEQGRLRGINPENGAFGVAKDTNDATNPTAMAAIAEGSGTIFTNTAYNEITGEVWWEGLTPEPPAEVEGWLDWRGDPIAGRGPERRDDPWAHPNSRFTIPLSRIPNLADDADDPDGVVIDAVIFGGRTRDREPLIRAIDDLAEGVYDGLTLGAEATFAAEGLDGQLRYDPMSMRPFFSYSEGRYAKHWLDVLGALNVAPAFAHVNWFQRDEGRYLWPGYRENLRALLWLLQYREGQVTGTRTAVGVVPQPHELDLTGLELPAGDLSRLLEVDGPRWAEEMGYRHEHLAGLPDIPAEIWAAHDRVAAALAAGGSDDAR</sequence>
<dbReference type="AlphaFoldDB" id="A0A542Y626"/>
<dbReference type="OrthoDB" id="9758871at2"/>
<comment type="subcellular location">
    <subcellularLocation>
        <location evidence="10">Cytoplasm</location>
    </subcellularLocation>
</comment>
<dbReference type="InterPro" id="IPR035077">
    <property type="entry name" value="PEP_carboxykinase_GTP_C"/>
</dbReference>
<feature type="binding site" evidence="10">
    <location>
        <begin position="517"/>
        <end position="520"/>
    </location>
    <ligand>
        <name>GTP</name>
        <dbReference type="ChEBI" id="CHEBI:37565"/>
    </ligand>
</feature>
<dbReference type="Gene3D" id="3.90.228.20">
    <property type="match status" value="1"/>
</dbReference>
<evidence type="ECO:0000256" key="1">
    <source>
        <dbReference type="ARBA" id="ARBA00001936"/>
    </source>
</evidence>
<evidence type="ECO:0000256" key="7">
    <source>
        <dbReference type="ARBA" id="ARBA00023134"/>
    </source>
</evidence>
<evidence type="ECO:0000313" key="14">
    <source>
        <dbReference type="Proteomes" id="UP000319094"/>
    </source>
</evidence>
<organism evidence="13 14">
    <name type="scientific">Leucobacter komagatae</name>
    <dbReference type="NCBI Taxonomy" id="55969"/>
    <lineage>
        <taxon>Bacteria</taxon>
        <taxon>Bacillati</taxon>
        <taxon>Actinomycetota</taxon>
        <taxon>Actinomycetes</taxon>
        <taxon>Micrococcales</taxon>
        <taxon>Microbacteriaceae</taxon>
        <taxon>Leucobacter</taxon>
    </lineage>
</organism>
<dbReference type="UniPathway" id="UPA00138"/>
<evidence type="ECO:0000256" key="3">
    <source>
        <dbReference type="ARBA" id="ARBA00022432"/>
    </source>
</evidence>
<dbReference type="PANTHER" id="PTHR11561:SF0">
    <property type="entry name" value="PHOSPHOENOLPYRUVATE CARBOXYKINASE [GTP]-RELATED"/>
    <property type="match status" value="1"/>
</dbReference>
<dbReference type="EC" id="4.1.1.32" evidence="10"/>
<dbReference type="InterPro" id="IPR035078">
    <property type="entry name" value="PEP_carboxykinase_GTP_N"/>
</dbReference>
<dbReference type="GO" id="GO:0019543">
    <property type="term" value="P:propionate catabolic process"/>
    <property type="evidence" value="ECO:0007669"/>
    <property type="project" value="TreeGrafter"/>
</dbReference>
<dbReference type="GO" id="GO:0042594">
    <property type="term" value="P:response to starvation"/>
    <property type="evidence" value="ECO:0007669"/>
    <property type="project" value="TreeGrafter"/>
</dbReference>
<dbReference type="PIRSF" id="PIRSF001348">
    <property type="entry name" value="PEP_carboxykinase_GTP"/>
    <property type="match status" value="1"/>
</dbReference>
<comment type="subunit">
    <text evidence="10">Monomer.</text>
</comment>
<dbReference type="NCBIfam" id="NF003253">
    <property type="entry name" value="PRK04210.1"/>
    <property type="match status" value="1"/>
</dbReference>
<dbReference type="GO" id="GO:0005829">
    <property type="term" value="C:cytosol"/>
    <property type="evidence" value="ECO:0007669"/>
    <property type="project" value="TreeGrafter"/>
</dbReference>
<feature type="binding site" evidence="10">
    <location>
        <begin position="265"/>
        <end position="270"/>
    </location>
    <ligand>
        <name>GTP</name>
        <dbReference type="ChEBI" id="CHEBI:37565"/>
    </ligand>
</feature>
<dbReference type="RefSeq" id="WP_141886832.1">
    <property type="nucleotide sequence ID" value="NZ_BAAAUY010000002.1"/>
</dbReference>
<keyword evidence="13" id="KW-0418">Kinase</keyword>
<evidence type="ECO:0000256" key="9">
    <source>
        <dbReference type="ARBA" id="ARBA00023239"/>
    </source>
</evidence>
<dbReference type="InterPro" id="IPR008209">
    <property type="entry name" value="PEP_carboxykinase_GTP"/>
</dbReference>
<comment type="caution">
    <text evidence="10">Lacks conserved residue(s) required for the propagation of feature annotation.</text>
</comment>
<dbReference type="InterPro" id="IPR008210">
    <property type="entry name" value="PEP_carboxykinase_N"/>
</dbReference>
<evidence type="ECO:0000259" key="12">
    <source>
        <dbReference type="Pfam" id="PF17297"/>
    </source>
</evidence>
<dbReference type="Proteomes" id="UP000319094">
    <property type="component" value="Unassembled WGS sequence"/>
</dbReference>
<dbReference type="GO" id="GO:0005525">
    <property type="term" value="F:GTP binding"/>
    <property type="evidence" value="ECO:0007669"/>
    <property type="project" value="UniProtKB-UniRule"/>
</dbReference>
<dbReference type="GO" id="GO:0006094">
    <property type="term" value="P:gluconeogenesis"/>
    <property type="evidence" value="ECO:0007669"/>
    <property type="project" value="UniProtKB-UniRule"/>
</dbReference>
<keyword evidence="5 10" id="KW-0547">Nucleotide-binding</keyword>
<feature type="domain" description="Phosphoenolpyruvate carboxykinase C-terminal P-loop" evidence="11">
    <location>
        <begin position="237"/>
        <end position="602"/>
    </location>
</feature>
<dbReference type="GO" id="GO:0046327">
    <property type="term" value="P:glycerol biosynthetic process from pyruvate"/>
    <property type="evidence" value="ECO:0007669"/>
    <property type="project" value="TreeGrafter"/>
</dbReference>
<feature type="active site" evidence="10">
    <location>
        <position position="266"/>
    </location>
</feature>
<protein>
    <recommendedName>
        <fullName evidence="10">Phosphoenolpyruvate carboxykinase [GTP]</fullName>
        <shortName evidence="10">PEP carboxykinase</shortName>
        <shortName evidence="10">PEPCK</shortName>
        <ecNumber evidence="10">4.1.1.32</ecNumber>
    </recommendedName>
    <alternativeName>
        <fullName evidence="10">GTP-dependent phosphoenolpyruvate carboxykinase</fullName>
        <shortName evidence="10">GTP-PEPCK</shortName>
    </alternativeName>
</protein>
<feature type="binding site" evidence="10">
    <location>
        <position position="264"/>
    </location>
    <ligand>
        <name>substrate</name>
    </ligand>
</feature>
<evidence type="ECO:0000256" key="5">
    <source>
        <dbReference type="ARBA" id="ARBA00022741"/>
    </source>
</evidence>
<evidence type="ECO:0000256" key="2">
    <source>
        <dbReference type="ARBA" id="ARBA00005796"/>
    </source>
</evidence>
<keyword evidence="7 10" id="KW-0342">GTP-binding</keyword>
<comment type="similarity">
    <text evidence="2 10">Belongs to the phosphoenolpyruvate carboxykinase [GTP] family.</text>
</comment>
<proteinExistence type="inferred from homology"/>
<dbReference type="InterPro" id="IPR013035">
    <property type="entry name" value="PEP_carboxykinase_C"/>
</dbReference>
<comment type="function">
    <text evidence="10">Catalyzes the conversion of oxaloacetate (OAA) to phosphoenolpyruvate (PEP), the rate-limiting step in the metabolic pathway that produces glucose from lactate and other precursors derived from the citric acid cycle.</text>
</comment>
<evidence type="ECO:0000256" key="8">
    <source>
        <dbReference type="ARBA" id="ARBA00023211"/>
    </source>
</evidence>
<comment type="pathway">
    <text evidence="10">Carbohydrate biosynthesis; gluconeogenesis.</text>
</comment>
<feature type="binding site" evidence="10">
    <location>
        <begin position="392"/>
        <end position="394"/>
    </location>
    <ligand>
        <name>substrate</name>
    </ligand>
</feature>
<dbReference type="GO" id="GO:0006107">
    <property type="term" value="P:oxaloacetate metabolic process"/>
    <property type="evidence" value="ECO:0007669"/>
    <property type="project" value="TreeGrafter"/>
</dbReference>
<dbReference type="SUPFAM" id="SSF53795">
    <property type="entry name" value="PEP carboxykinase-like"/>
    <property type="match status" value="1"/>
</dbReference>
<keyword evidence="8" id="KW-0464">Manganese</keyword>
<accession>A0A542Y626</accession>
<feature type="binding site" evidence="10">
    <location>
        <position position="74"/>
    </location>
    <ligand>
        <name>substrate</name>
    </ligand>
</feature>
<comment type="caution">
    <text evidence="13">The sequence shown here is derived from an EMBL/GenBank/DDBJ whole genome shotgun (WGS) entry which is preliminary data.</text>
</comment>
<feature type="binding site" evidence="10">
    <location>
        <position position="394"/>
    </location>
    <ligand>
        <name>GTP</name>
        <dbReference type="ChEBI" id="CHEBI:37565"/>
    </ligand>
</feature>
<dbReference type="Pfam" id="PF17297">
    <property type="entry name" value="PEPCK_N"/>
    <property type="match status" value="1"/>
</dbReference>
<dbReference type="GO" id="GO:0033993">
    <property type="term" value="P:response to lipid"/>
    <property type="evidence" value="ECO:0007669"/>
    <property type="project" value="TreeGrafter"/>
</dbReference>
<evidence type="ECO:0000313" key="13">
    <source>
        <dbReference type="EMBL" id="TQL43531.1"/>
    </source>
</evidence>
<dbReference type="GO" id="GO:0030145">
    <property type="term" value="F:manganese ion binding"/>
    <property type="evidence" value="ECO:0007669"/>
    <property type="project" value="TreeGrafter"/>
</dbReference>
<evidence type="ECO:0000256" key="6">
    <source>
        <dbReference type="ARBA" id="ARBA00022793"/>
    </source>
</evidence>
<dbReference type="GO" id="GO:0004613">
    <property type="term" value="F:phosphoenolpyruvate carboxykinase (GTP) activity"/>
    <property type="evidence" value="ECO:0007669"/>
    <property type="project" value="UniProtKB-UniRule"/>
</dbReference>
<feature type="binding site" evidence="10">
    <location>
        <position position="425"/>
    </location>
    <ligand>
        <name>GTP</name>
        <dbReference type="ChEBI" id="CHEBI:37565"/>
    </ligand>
</feature>
<dbReference type="PANTHER" id="PTHR11561">
    <property type="entry name" value="PHOSPHOENOLPYRUVATE CARBOXYKINASE"/>
    <property type="match status" value="1"/>
</dbReference>
<dbReference type="Gene3D" id="2.170.8.10">
    <property type="entry name" value="Phosphoenolpyruvate Carboxykinase, domain 2"/>
    <property type="match status" value="1"/>
</dbReference>
<feature type="binding site" evidence="10">
    <location>
        <begin position="211"/>
        <end position="213"/>
    </location>
    <ligand>
        <name>substrate</name>
    </ligand>
</feature>
<dbReference type="HAMAP" id="MF_00452">
    <property type="entry name" value="PEPCK_GTP"/>
    <property type="match status" value="1"/>
</dbReference>
<dbReference type="Pfam" id="PF00821">
    <property type="entry name" value="PEPCK_GTP"/>
    <property type="match status" value="1"/>
</dbReference>
<keyword evidence="14" id="KW-1185">Reference proteome</keyword>
<dbReference type="GO" id="GO:0071333">
    <property type="term" value="P:cellular response to glucose stimulus"/>
    <property type="evidence" value="ECO:0007669"/>
    <property type="project" value="TreeGrafter"/>
</dbReference>
<comment type="cofactor">
    <cofactor evidence="1">
        <name>Mn(2+)</name>
        <dbReference type="ChEBI" id="CHEBI:29035"/>
    </cofactor>
</comment>